<dbReference type="SUPFAM" id="SSF81321">
    <property type="entry name" value="Family A G protein-coupled receptor-like"/>
    <property type="match status" value="1"/>
</dbReference>
<dbReference type="Proteomes" id="UP000028760">
    <property type="component" value="Unassembled WGS sequence"/>
</dbReference>
<comment type="similarity">
    <text evidence="2">Belongs to the G-protein coupled receptor 2 family. Adhesion G-protein coupled receptor (ADGR) subfamily.</text>
</comment>
<dbReference type="Pfam" id="PF01825">
    <property type="entry name" value="GPS"/>
    <property type="match status" value="1"/>
</dbReference>
<dbReference type="PROSITE" id="PS50261">
    <property type="entry name" value="G_PROTEIN_RECEP_F2_4"/>
    <property type="match status" value="1"/>
</dbReference>
<reference evidence="15" key="1">
    <citation type="submission" date="2013-10" db="EMBL/GenBank/DDBJ databases">
        <authorList>
            <person name="Schartl M."/>
            <person name="Warren W."/>
        </authorList>
    </citation>
    <scope>NUCLEOTIDE SEQUENCE [LARGE SCALE GENOMIC DNA]</scope>
    <source>
        <strain evidence="15">female</strain>
    </source>
</reference>
<evidence type="ECO:0000256" key="5">
    <source>
        <dbReference type="ARBA" id="ARBA00023136"/>
    </source>
</evidence>
<evidence type="ECO:0000259" key="11">
    <source>
        <dbReference type="PROSITE" id="PS50221"/>
    </source>
</evidence>
<evidence type="ECO:0000259" key="10">
    <source>
        <dbReference type="PROSITE" id="PS50024"/>
    </source>
</evidence>
<dbReference type="GO" id="GO:0007166">
    <property type="term" value="P:cell surface receptor signaling pathway"/>
    <property type="evidence" value="ECO:0007669"/>
    <property type="project" value="InterPro"/>
</dbReference>
<dbReference type="PANTHER" id="PTHR45813">
    <property type="entry name" value="IG-LIKE DOMAIN-CONTAINING PROTEIN"/>
    <property type="match status" value="1"/>
</dbReference>
<dbReference type="FunFam" id="1.20.1070.10:FF:000058">
    <property type="entry name" value="Adhesion G protein-coupled receptor F5"/>
    <property type="match status" value="1"/>
</dbReference>
<evidence type="ECO:0000256" key="3">
    <source>
        <dbReference type="ARBA" id="ARBA00022692"/>
    </source>
</evidence>
<dbReference type="Ensembl" id="ENSPFOT00000031715.1">
    <property type="protein sequence ID" value="ENSPFOP00000030060.1"/>
    <property type="gene ID" value="ENSPFOG00000000424.2"/>
</dbReference>
<feature type="domain" description="SEA" evidence="10">
    <location>
        <begin position="678"/>
        <end position="788"/>
    </location>
</feature>
<dbReference type="GO" id="GO:0004930">
    <property type="term" value="F:G protein-coupled receptor activity"/>
    <property type="evidence" value="ECO:0007669"/>
    <property type="project" value="InterPro"/>
</dbReference>
<dbReference type="PROSITE" id="PS50024">
    <property type="entry name" value="SEA"/>
    <property type="match status" value="1"/>
</dbReference>
<feature type="transmembrane region" description="Helical" evidence="9">
    <location>
        <begin position="1484"/>
        <end position="1510"/>
    </location>
</feature>
<evidence type="ECO:0000256" key="1">
    <source>
        <dbReference type="ARBA" id="ARBA00004141"/>
    </source>
</evidence>
<dbReference type="InterPro" id="IPR000203">
    <property type="entry name" value="GPS"/>
</dbReference>
<dbReference type="InterPro" id="IPR051587">
    <property type="entry name" value="Adhesion_GPCR"/>
</dbReference>
<dbReference type="SUPFAM" id="SSF48726">
    <property type="entry name" value="Immunoglobulin"/>
    <property type="match status" value="1"/>
</dbReference>
<dbReference type="InterPro" id="IPR013783">
    <property type="entry name" value="Ig-like_fold"/>
</dbReference>
<feature type="transmembrane region" description="Helical" evidence="9">
    <location>
        <begin position="1324"/>
        <end position="1344"/>
    </location>
</feature>
<dbReference type="PRINTS" id="PR00249">
    <property type="entry name" value="GPCRSECRETIN"/>
</dbReference>
<feature type="transmembrane region" description="Helical" evidence="9">
    <location>
        <begin position="1516"/>
        <end position="1539"/>
    </location>
</feature>
<sequence>DYEFQAVLGLSELEVLELFLNNPSFPILINGTSQISSMDTTTVCSPHIAGYLCVCEENFAWSNNTCIAYGVCDVMRGDTCGCINDLPADGQFCQPFNKIQQEIENVTDYEFQVILSLSELEILQTILNNLSFPITINSTSEISNIDATTVCSRNISGYQCVCEENFAWSYNSCITYGVCDAIDGDTCGCINELPADGQFCQPKRVVPVTIDSNDIILISVSISTNNLIRSVLGNETFPATISQSVEVKELLLTTACSPNSTDTLLCDCEDGFSWPCDKCNASNSCSDISSQTCTCIYGLPSDNEFCQPITRKNMMSCHLFASTELKDIDIVLDLHIPFSNVPPNILDLIRTALENETFPVTASKFVEVIELNLTTACSPNATEGLRCECEDGYAWPCDMCNGNNSCNDVSSQTCTCKYGLLPNEEFCQPNTDIDLCPTSSPAITSTTTVIPTTTTAMATTTPAMATTTPAMATTTPAMATTTPAMATTTPAMATTTSTPTTSTAMPTTTSVMPTSMTAMPTMTVKTTTTIPEMTTVANATTPEITVTNATTPEITVTNATTQEITVTNATTPEITVTNATTQEITVTNATTPEMTNATTPEIPTVTNATTPEITVTNITTLPEIPTVTNATTPEIPTVTKATSTNIATVIFATTLEITVTNTSKMSTATTKNMPTVATTTTVASVISRTFTLNMDFETSYNNKNSTVYKDIHDAVSHIITNQYKITIEYSDVNIILYSRRGSTIADYTLISSSGDEKQVDLAKDEMLNQLAAKYPVDFVSVKELTSSVNPKTIIAGVLVTLTCGPPPTNLGSDLTVEWTRSGNLLATDKPSQDRTSKYTIPKFLKIHDGTYVCKVKRKDGAIFTQSLSLTSKAAPQITVNPVRGTVQCGGSVSVQCSVNTGYQVQFKGLTLSTPGLEIKYDYKAPDGCTQREETITCQVTTNPQDYKIITLELIKDGGLFCKADGVFSAGSEGFEAVASCEKGKVGNITAVCKADGKYGDIQDNCVLEVIQNLLNESEALDAVTLPAFLEDLKSATINNSKTITDSPATISAMVKIFANIGRRANSLRITISKASTENILESAGILTTDAAKDSWNELNNDNRNESSENKNSSSSFLSAFEGITPHVVNEPLNIVTQYIIFTKINFTNNFQDDFNSSVEIDIPEAEGSRQSVAVILFASMDNVLPARQNVNTSDSVINGRVVLIQPESDINNISIAFDVLNETLGKPKCVFWDFNLLDDLGGWSDEGCSFVLNENGTVRCSCNHTTSFSILMSPDSPQDPVLDFITYIGIGISMGSLVVCLIIEGIAWRKIRRHSTSYLRHVSIVNIAVSLLIADIWFIIGAAISNTNSAPACTAATFFIHFFYLALFFWMLASALLLLYRTLSVFDGGLSKLTMLIIGFSLGYGAPLIIATITIASTAPSNEYIRENVVCWLNWNESKALLAFVIPALLIVVINLIILIVVLYKILSRRGGANASQAEEKHVLYVIARSLAVLTPLFGLTWGLGVGVLISPKNRGMHITFALFNSVQGFFILVFGTLLDKTVRSAMTKSQGYSSQSRTKSTRGGTLSSGVSNFFNKLKKPRHYIHFKINKFHNSSQGYNSTFQNI</sequence>
<feature type="transmembrane region" description="Helical" evidence="9">
    <location>
        <begin position="1440"/>
        <end position="1464"/>
    </location>
</feature>
<dbReference type="InterPro" id="IPR003599">
    <property type="entry name" value="Ig_sub"/>
</dbReference>
<dbReference type="InterPro" id="IPR017981">
    <property type="entry name" value="GPCR_2-like_7TM"/>
</dbReference>
<dbReference type="InterPro" id="IPR057244">
    <property type="entry name" value="GAIN_B"/>
</dbReference>
<organism evidence="14 15">
    <name type="scientific">Poecilia formosa</name>
    <name type="common">Amazon molly</name>
    <name type="synonym">Limia formosa</name>
    <dbReference type="NCBI Taxonomy" id="48698"/>
    <lineage>
        <taxon>Eukaryota</taxon>
        <taxon>Metazoa</taxon>
        <taxon>Chordata</taxon>
        <taxon>Craniata</taxon>
        <taxon>Vertebrata</taxon>
        <taxon>Euteleostomi</taxon>
        <taxon>Actinopterygii</taxon>
        <taxon>Neopterygii</taxon>
        <taxon>Teleostei</taxon>
        <taxon>Neoteleostei</taxon>
        <taxon>Acanthomorphata</taxon>
        <taxon>Ovalentaria</taxon>
        <taxon>Atherinomorphae</taxon>
        <taxon>Cyprinodontiformes</taxon>
        <taxon>Poeciliidae</taxon>
        <taxon>Poeciliinae</taxon>
        <taxon>Poecilia</taxon>
    </lineage>
</organism>
<evidence type="ECO:0000259" key="12">
    <source>
        <dbReference type="PROSITE" id="PS50261"/>
    </source>
</evidence>
<evidence type="ECO:0000259" key="13">
    <source>
        <dbReference type="PROSITE" id="PS50835"/>
    </source>
</evidence>
<dbReference type="Pfam" id="PF25387">
    <property type="entry name" value="ADGRF3_N"/>
    <property type="match status" value="4"/>
</dbReference>
<dbReference type="EMBL" id="AYCK01012071">
    <property type="status" value="NOT_ANNOTATED_CDS"/>
    <property type="molecule type" value="Genomic_DNA"/>
</dbReference>
<dbReference type="InterPro" id="IPR057400">
    <property type="entry name" value="ADGRF3/5_N"/>
</dbReference>
<evidence type="ECO:0000256" key="4">
    <source>
        <dbReference type="ARBA" id="ARBA00022989"/>
    </source>
</evidence>
<dbReference type="Gene3D" id="2.60.40.10">
    <property type="entry name" value="Immunoglobulins"/>
    <property type="match status" value="1"/>
</dbReference>
<accession>A0A096MF69</accession>
<dbReference type="OMA" id="CKCEPQY"/>
<dbReference type="InterPro" id="IPR046338">
    <property type="entry name" value="GAIN_dom_sf"/>
</dbReference>
<proteinExistence type="inferred from homology"/>
<evidence type="ECO:0000256" key="9">
    <source>
        <dbReference type="SAM" id="Phobius"/>
    </source>
</evidence>
<dbReference type="PROSITE" id="PS50221">
    <property type="entry name" value="GAIN_B"/>
    <property type="match status" value="1"/>
</dbReference>
<keyword evidence="15" id="KW-1185">Reference proteome</keyword>
<dbReference type="EMBL" id="AYCK01012072">
    <property type="status" value="NOT_ANNOTATED_CDS"/>
    <property type="molecule type" value="Genomic_DNA"/>
</dbReference>
<evidence type="ECO:0000256" key="6">
    <source>
        <dbReference type="ARBA" id="ARBA00023157"/>
    </source>
</evidence>
<keyword evidence="5 9" id="KW-0472">Membrane</keyword>
<dbReference type="PROSITE" id="PS50835">
    <property type="entry name" value="IG_LIKE"/>
    <property type="match status" value="1"/>
</dbReference>
<dbReference type="InterPro" id="IPR007110">
    <property type="entry name" value="Ig-like_dom"/>
</dbReference>
<dbReference type="EMBL" id="AYCK01012073">
    <property type="status" value="NOT_ANNOTATED_CDS"/>
    <property type="molecule type" value="Genomic_DNA"/>
</dbReference>
<dbReference type="GO" id="GO:0007189">
    <property type="term" value="P:adenylate cyclase-activating G protein-coupled receptor signaling pathway"/>
    <property type="evidence" value="ECO:0007669"/>
    <property type="project" value="TreeGrafter"/>
</dbReference>
<feature type="domain" description="G-protein coupled receptors family 2 profile 2" evidence="12">
    <location>
        <begin position="1282"/>
        <end position="1540"/>
    </location>
</feature>
<reference evidence="14" key="2">
    <citation type="submission" date="2025-08" db="UniProtKB">
        <authorList>
            <consortium name="Ensembl"/>
        </authorList>
    </citation>
    <scope>IDENTIFICATION</scope>
</reference>
<name>A0A096MF69_POEFO</name>
<evidence type="ECO:0000313" key="15">
    <source>
        <dbReference type="Proteomes" id="UP000028760"/>
    </source>
</evidence>
<dbReference type="Gene3D" id="1.20.1070.10">
    <property type="entry name" value="Rhodopsin 7-helix transmembrane proteins"/>
    <property type="match status" value="1"/>
</dbReference>
<evidence type="ECO:0000256" key="7">
    <source>
        <dbReference type="ARBA" id="ARBA00023180"/>
    </source>
</evidence>
<evidence type="ECO:0000256" key="2">
    <source>
        <dbReference type="ARBA" id="ARBA00007343"/>
    </source>
</evidence>
<evidence type="ECO:0000256" key="8">
    <source>
        <dbReference type="SAM" id="MobiDB-lite"/>
    </source>
</evidence>
<dbReference type="Gene3D" id="2.60.220.50">
    <property type="match status" value="1"/>
</dbReference>
<reference evidence="14" key="3">
    <citation type="submission" date="2025-09" db="UniProtKB">
        <authorList>
            <consortium name="Ensembl"/>
        </authorList>
    </citation>
    <scope>IDENTIFICATION</scope>
</reference>
<evidence type="ECO:0000313" key="14">
    <source>
        <dbReference type="Ensembl" id="ENSPFOP00000030060.1"/>
    </source>
</evidence>
<keyword evidence="6" id="KW-1015">Disulfide bond</keyword>
<dbReference type="Pfam" id="PF00002">
    <property type="entry name" value="7tm_2"/>
    <property type="match status" value="1"/>
</dbReference>
<dbReference type="PANTHER" id="PTHR45813:SF4">
    <property type="entry name" value="ADHESION G PROTEIN-COUPLED RECEPTOR F5"/>
    <property type="match status" value="1"/>
</dbReference>
<feature type="region of interest" description="Disordered" evidence="8">
    <location>
        <begin position="492"/>
        <end position="514"/>
    </location>
</feature>
<feature type="transmembrane region" description="Helical" evidence="9">
    <location>
        <begin position="1356"/>
        <end position="1381"/>
    </location>
</feature>
<dbReference type="InterPro" id="IPR000082">
    <property type="entry name" value="SEA_dom"/>
</dbReference>
<protein>
    <submittedName>
        <fullName evidence="14">Adhesion G protein-coupled receptor F4-like</fullName>
    </submittedName>
</protein>
<dbReference type="SMART" id="SM00409">
    <property type="entry name" value="IG"/>
    <property type="match status" value="2"/>
</dbReference>
<dbReference type="GO" id="GO:0016020">
    <property type="term" value="C:membrane"/>
    <property type="evidence" value="ECO:0007669"/>
    <property type="project" value="UniProtKB-SubCell"/>
</dbReference>
<feature type="transmembrane region" description="Helical" evidence="9">
    <location>
        <begin position="1284"/>
        <end position="1303"/>
    </location>
</feature>
<keyword evidence="3 9" id="KW-0812">Transmembrane</keyword>
<comment type="subcellular location">
    <subcellularLocation>
        <location evidence="1">Membrane</location>
        <topology evidence="1">Multi-pass membrane protein</topology>
    </subcellularLocation>
</comment>
<keyword evidence="7" id="KW-0325">Glycoprotein</keyword>
<dbReference type="SMART" id="SM00303">
    <property type="entry name" value="GPS"/>
    <property type="match status" value="1"/>
</dbReference>
<keyword evidence="4 9" id="KW-1133">Transmembrane helix</keyword>
<feature type="transmembrane region" description="Helical" evidence="9">
    <location>
        <begin position="1393"/>
        <end position="1420"/>
    </location>
</feature>
<dbReference type="GeneTree" id="ENSGT00940000154603"/>
<dbReference type="InterPro" id="IPR036179">
    <property type="entry name" value="Ig-like_dom_sf"/>
</dbReference>
<dbReference type="InterPro" id="IPR000832">
    <property type="entry name" value="GPCR_2_secretin-like"/>
</dbReference>
<dbReference type="EMBL" id="AYCK01012070">
    <property type="status" value="NOT_ANNOTATED_CDS"/>
    <property type="molecule type" value="Genomic_DNA"/>
</dbReference>
<feature type="domain" description="Ig-like" evidence="13">
    <location>
        <begin position="775"/>
        <end position="870"/>
    </location>
</feature>
<feature type="domain" description="GAIN-B" evidence="11">
    <location>
        <begin position="1125"/>
        <end position="1278"/>
    </location>
</feature>